<keyword evidence="6" id="KW-1185">Reference proteome</keyword>
<dbReference type="PANTHER" id="PTHR12280">
    <property type="entry name" value="PANTOTHENATE KINASE"/>
    <property type="match status" value="1"/>
</dbReference>
<dbReference type="GO" id="GO:0005829">
    <property type="term" value="C:cytosol"/>
    <property type="evidence" value="ECO:0007669"/>
    <property type="project" value="TreeGrafter"/>
</dbReference>
<keyword evidence="3" id="KW-0173">Coenzyme A biosynthesis</keyword>
<dbReference type="EMBL" id="JAODUP010000168">
    <property type="protein sequence ID" value="KAK2158507.1"/>
    <property type="molecule type" value="Genomic_DNA"/>
</dbReference>
<comment type="caution">
    <text evidence="5">The sequence shown here is derived from an EMBL/GenBank/DDBJ whole genome shotgun (WGS) entry which is preliminary data.</text>
</comment>
<dbReference type="GO" id="GO:0005634">
    <property type="term" value="C:nucleus"/>
    <property type="evidence" value="ECO:0007669"/>
    <property type="project" value="TreeGrafter"/>
</dbReference>
<dbReference type="Gene3D" id="3.30.420.40">
    <property type="match status" value="1"/>
</dbReference>
<name>A0AAD9JT52_9ANNE</name>
<keyword evidence="2" id="KW-0067">ATP-binding</keyword>
<dbReference type="AlphaFoldDB" id="A0AAD9JT52"/>
<dbReference type="InterPro" id="IPR043129">
    <property type="entry name" value="ATPase_NBD"/>
</dbReference>
<dbReference type="GO" id="GO:0015937">
    <property type="term" value="P:coenzyme A biosynthetic process"/>
    <property type="evidence" value="ECO:0007669"/>
    <property type="project" value="UniProtKB-KW"/>
</dbReference>
<dbReference type="Proteomes" id="UP001208570">
    <property type="component" value="Unassembled WGS sequence"/>
</dbReference>
<dbReference type="InterPro" id="IPR004567">
    <property type="entry name" value="Type_II_PanK"/>
</dbReference>
<dbReference type="GO" id="GO:0005524">
    <property type="term" value="F:ATP binding"/>
    <property type="evidence" value="ECO:0007669"/>
    <property type="project" value="UniProtKB-KW"/>
</dbReference>
<organism evidence="5 6">
    <name type="scientific">Paralvinella palmiformis</name>
    <dbReference type="NCBI Taxonomy" id="53620"/>
    <lineage>
        <taxon>Eukaryota</taxon>
        <taxon>Metazoa</taxon>
        <taxon>Spiralia</taxon>
        <taxon>Lophotrochozoa</taxon>
        <taxon>Annelida</taxon>
        <taxon>Polychaeta</taxon>
        <taxon>Sedentaria</taxon>
        <taxon>Canalipalpata</taxon>
        <taxon>Terebellida</taxon>
        <taxon>Terebelliformia</taxon>
        <taxon>Alvinellidae</taxon>
        <taxon>Paralvinella</taxon>
    </lineage>
</organism>
<dbReference type="SUPFAM" id="SSF53067">
    <property type="entry name" value="Actin-like ATPase domain"/>
    <property type="match status" value="1"/>
</dbReference>
<evidence type="ECO:0000256" key="1">
    <source>
        <dbReference type="ARBA" id="ARBA00022741"/>
    </source>
</evidence>
<dbReference type="PANTHER" id="PTHR12280:SF20">
    <property type="entry name" value="4'-PHOSPHOPANTETHEINE PHOSPHATASE"/>
    <property type="match status" value="1"/>
</dbReference>
<dbReference type="Pfam" id="PF03630">
    <property type="entry name" value="Fumble"/>
    <property type="match status" value="1"/>
</dbReference>
<sequence length="315" mass="35288">MEDAFLDLASRLTTDGRREKVYTCGLGCNTHIELIENILRCQIINIFERDCFVDGFQFLTKHFPLTDITYPQSEEIRQYADKMANSLAQEHLMLATKFKETCHGRMWQSSKKLLSDGEGTASNDDSNGTENDLNKVEEDGSYTFLNLVPASGKTIDALCSLITGTKKFEDIVTLAGNGCLHNISTIGSKMKLDTDDVYGALSHGTLVFDLGRAVGKEVGHFRREDLCLGIISMVIQMLVSSFHDWALITNIRQVFFSGGLYKSELIRDMIGKYFAYKSKMNPIGKETRHYFLKHGMYIGVIGALMKTLNSPTSIN</sequence>
<evidence type="ECO:0000256" key="2">
    <source>
        <dbReference type="ARBA" id="ARBA00022840"/>
    </source>
</evidence>
<evidence type="ECO:0000313" key="6">
    <source>
        <dbReference type="Proteomes" id="UP001208570"/>
    </source>
</evidence>
<proteinExistence type="predicted"/>
<evidence type="ECO:0000256" key="4">
    <source>
        <dbReference type="SAM" id="MobiDB-lite"/>
    </source>
</evidence>
<feature type="compositionally biased region" description="Polar residues" evidence="4">
    <location>
        <begin position="120"/>
        <end position="131"/>
    </location>
</feature>
<keyword evidence="1" id="KW-0547">Nucleotide-binding</keyword>
<reference evidence="5" key="1">
    <citation type="journal article" date="2023" name="Mol. Biol. Evol.">
        <title>Third-Generation Sequencing Reveals the Adaptive Role of the Epigenome in Three Deep-Sea Polychaetes.</title>
        <authorList>
            <person name="Perez M."/>
            <person name="Aroh O."/>
            <person name="Sun Y."/>
            <person name="Lan Y."/>
            <person name="Juniper S.K."/>
            <person name="Young C.R."/>
            <person name="Angers B."/>
            <person name="Qian P.Y."/>
        </authorList>
    </citation>
    <scope>NUCLEOTIDE SEQUENCE</scope>
    <source>
        <strain evidence="5">P08H-3</strain>
    </source>
</reference>
<evidence type="ECO:0000313" key="5">
    <source>
        <dbReference type="EMBL" id="KAK2158507.1"/>
    </source>
</evidence>
<protein>
    <submittedName>
        <fullName evidence="5">Uncharacterized protein</fullName>
    </submittedName>
</protein>
<feature type="region of interest" description="Disordered" evidence="4">
    <location>
        <begin position="113"/>
        <end position="133"/>
    </location>
</feature>
<dbReference type="GO" id="GO:0004594">
    <property type="term" value="F:pantothenate kinase activity"/>
    <property type="evidence" value="ECO:0007669"/>
    <property type="project" value="TreeGrafter"/>
</dbReference>
<evidence type="ECO:0000256" key="3">
    <source>
        <dbReference type="ARBA" id="ARBA00022993"/>
    </source>
</evidence>
<accession>A0AAD9JT52</accession>
<gene>
    <name evidence="5" type="ORF">LSH36_168g01014</name>
</gene>